<gene>
    <name evidence="2" type="ORF">I8J30_25235</name>
</gene>
<keyword evidence="1" id="KW-0472">Membrane</keyword>
<feature type="transmembrane region" description="Helical" evidence="1">
    <location>
        <begin position="91"/>
        <end position="117"/>
    </location>
</feature>
<dbReference type="PANTHER" id="PTHR40076:SF1">
    <property type="entry name" value="MEMBRANE PROTEIN"/>
    <property type="match status" value="1"/>
</dbReference>
<accession>A0ABS5CJG1</accession>
<feature type="transmembrane region" description="Helical" evidence="1">
    <location>
        <begin position="21"/>
        <end position="39"/>
    </location>
</feature>
<dbReference type="InterPro" id="IPR010380">
    <property type="entry name" value="DUF975"/>
</dbReference>
<dbReference type="Proteomes" id="UP000673394">
    <property type="component" value="Unassembled WGS sequence"/>
</dbReference>
<evidence type="ECO:0000256" key="1">
    <source>
        <dbReference type="SAM" id="Phobius"/>
    </source>
</evidence>
<organism evidence="2 3">
    <name type="scientific">Paenibacillus lignilyticus</name>
    <dbReference type="NCBI Taxonomy" id="1172615"/>
    <lineage>
        <taxon>Bacteria</taxon>
        <taxon>Bacillati</taxon>
        <taxon>Bacillota</taxon>
        <taxon>Bacilli</taxon>
        <taxon>Bacillales</taxon>
        <taxon>Paenibacillaceae</taxon>
        <taxon>Paenibacillus</taxon>
    </lineage>
</organism>
<sequence>MLTRPQIRARARQSLSGNWKPAVLHFLMFVIISIIVSTVTNKINYIGWIISILMEAPLTYGIYNHYLDYARRNVPDAAGVLRGFERYRDSLVLYVVMSIFTLLWTLLLLVPGIIAAMRYSQSYYILRDNPGMAPTEAINRSKAMMAGNKWRLFVLYLSFLGWFLLCIPTLGVGFLWLGPYFSTSMAHFYEDLRGGVQENRIVA</sequence>
<feature type="transmembrane region" description="Helical" evidence="1">
    <location>
        <begin position="45"/>
        <end position="63"/>
    </location>
</feature>
<dbReference type="Pfam" id="PF06161">
    <property type="entry name" value="DUF975"/>
    <property type="match status" value="1"/>
</dbReference>
<reference evidence="2 3" key="1">
    <citation type="submission" date="2021-04" db="EMBL/GenBank/DDBJ databases">
        <title>Paenibacillus sp. DLE-14 whole genome sequence.</title>
        <authorList>
            <person name="Ham Y.J."/>
        </authorList>
    </citation>
    <scope>NUCLEOTIDE SEQUENCE [LARGE SCALE GENOMIC DNA]</scope>
    <source>
        <strain evidence="2 3">DLE-14</strain>
    </source>
</reference>
<dbReference type="RefSeq" id="WP_210662841.1">
    <property type="nucleotide sequence ID" value="NZ_JAGKSP010000014.1"/>
</dbReference>
<name>A0ABS5CJG1_9BACL</name>
<feature type="transmembrane region" description="Helical" evidence="1">
    <location>
        <begin position="153"/>
        <end position="177"/>
    </location>
</feature>
<protein>
    <submittedName>
        <fullName evidence="2">DUF975 family protein</fullName>
    </submittedName>
</protein>
<evidence type="ECO:0000313" key="2">
    <source>
        <dbReference type="EMBL" id="MBP3966012.1"/>
    </source>
</evidence>
<keyword evidence="3" id="KW-1185">Reference proteome</keyword>
<dbReference type="EMBL" id="JAGKSP010000014">
    <property type="protein sequence ID" value="MBP3966012.1"/>
    <property type="molecule type" value="Genomic_DNA"/>
</dbReference>
<proteinExistence type="predicted"/>
<keyword evidence="1" id="KW-0812">Transmembrane</keyword>
<keyword evidence="1" id="KW-1133">Transmembrane helix</keyword>
<evidence type="ECO:0000313" key="3">
    <source>
        <dbReference type="Proteomes" id="UP000673394"/>
    </source>
</evidence>
<dbReference type="PANTHER" id="PTHR40076">
    <property type="entry name" value="MEMBRANE PROTEIN-RELATED"/>
    <property type="match status" value="1"/>
</dbReference>
<comment type="caution">
    <text evidence="2">The sequence shown here is derived from an EMBL/GenBank/DDBJ whole genome shotgun (WGS) entry which is preliminary data.</text>
</comment>